<proteinExistence type="predicted"/>
<sequence>MKRLNLLPALNDLRHFLGQDRTSLLNEVIETYQEDAIQGELKPERLRGFAQALYAAGLLQIEDFDDIDVAIWKACEAAA</sequence>
<dbReference type="Proteomes" id="UP000032439">
    <property type="component" value="Unassembled WGS sequence"/>
</dbReference>
<gene>
    <name evidence="1" type="ORF">LO50_17100</name>
</gene>
<evidence type="ECO:0000313" key="2">
    <source>
        <dbReference type="Proteomes" id="UP000032439"/>
    </source>
</evidence>
<organism evidence="1 2">
    <name type="scientific">Stutzerimonas stutzeri</name>
    <name type="common">Pseudomonas stutzeri</name>
    <dbReference type="NCBI Taxonomy" id="316"/>
    <lineage>
        <taxon>Bacteria</taxon>
        <taxon>Pseudomonadati</taxon>
        <taxon>Pseudomonadota</taxon>
        <taxon>Gammaproteobacteria</taxon>
        <taxon>Pseudomonadales</taxon>
        <taxon>Pseudomonadaceae</taxon>
        <taxon>Stutzerimonas</taxon>
    </lineage>
</organism>
<reference evidence="1 2" key="1">
    <citation type="submission" date="2014-11" db="EMBL/GenBank/DDBJ databases">
        <title>Genomics and ecophysiology of heterotrophic nitrogen fixing bacteria isolated from estuarine surface water.</title>
        <authorList>
            <person name="Bentzon-Tilia M."/>
            <person name="Severin I."/>
            <person name="Hansen L.H."/>
            <person name="Riemann L."/>
        </authorList>
    </citation>
    <scope>NUCLEOTIDE SEQUENCE [LARGE SCALE GENOMIC DNA]</scope>
    <source>
        <strain evidence="1 2">BAL361</strain>
    </source>
</reference>
<dbReference type="EMBL" id="JXXD01000166">
    <property type="protein sequence ID" value="KIZ34504.1"/>
    <property type="molecule type" value="Genomic_DNA"/>
</dbReference>
<comment type="caution">
    <text evidence="1">The sequence shown here is derived from an EMBL/GenBank/DDBJ whole genome shotgun (WGS) entry which is preliminary data.</text>
</comment>
<name>A0A0D7E0Z6_STUST</name>
<dbReference type="PATRIC" id="fig|316.110.peg.1437"/>
<protein>
    <submittedName>
        <fullName evidence="1">Uncharacterized protein</fullName>
    </submittedName>
</protein>
<dbReference type="AlphaFoldDB" id="A0A0D7E0Z6"/>
<dbReference type="RefSeq" id="WP_044315745.1">
    <property type="nucleotide sequence ID" value="NZ_JXXD01000166.1"/>
</dbReference>
<evidence type="ECO:0000313" key="1">
    <source>
        <dbReference type="EMBL" id="KIZ34504.1"/>
    </source>
</evidence>
<accession>A0A0D7E0Z6</accession>